<reference evidence="1" key="1">
    <citation type="submission" date="2016-10" db="EMBL/GenBank/DDBJ databases">
        <authorList>
            <person name="Benchimol M."/>
            <person name="Almeida L.G."/>
            <person name="Vasconcelos A.T."/>
            <person name="Perreira-Neves A."/>
            <person name="Rosa I.A."/>
            <person name="Tasca T."/>
            <person name="Bogo M.R."/>
            <person name="de Souza W."/>
        </authorList>
    </citation>
    <scope>NUCLEOTIDE SEQUENCE [LARGE SCALE GENOMIC DNA]</scope>
    <source>
        <strain evidence="1">K</strain>
    </source>
</reference>
<accession>A0A1J4KNA1</accession>
<dbReference type="Proteomes" id="UP000179807">
    <property type="component" value="Unassembled WGS sequence"/>
</dbReference>
<dbReference type="RefSeq" id="XP_068365927.1">
    <property type="nucleotide sequence ID" value="XM_068499474.1"/>
</dbReference>
<sequence>MNYCNFSQFRNRFNRYSVIFSSKYILDLVQTRYDELFHKHLRLKYGSIPNDLYFQNIRAFQMVNGFHLLISKTRLISFETRNICYIFKNNKKHKDKKIFDSLDKYHLHNFELDHVDVVEDLDDLFCIDVLNNTASISIYFQPPTSHQECYDGVLLEKNQDKISVILFQLTISAEHYFNIFYFMIFVEKYMKCKQEIANCIWDIEFWVVTSNIGIPFKFTSITGFDDNMKFIRSQCLQIKKVFKKLKYTSSNNSKSVTARKKRMKCDKKNLFGQKQKDRIEATKLFCELTQRITFRFSGIITSIKSE</sequence>
<evidence type="ECO:0000313" key="2">
    <source>
        <dbReference type="Proteomes" id="UP000179807"/>
    </source>
</evidence>
<keyword evidence="2" id="KW-1185">Reference proteome</keyword>
<evidence type="ECO:0000313" key="1">
    <source>
        <dbReference type="EMBL" id="OHT12791.1"/>
    </source>
</evidence>
<comment type="caution">
    <text evidence="1">The sequence shown here is derived from an EMBL/GenBank/DDBJ whole genome shotgun (WGS) entry which is preliminary data.</text>
</comment>
<organism evidence="1 2">
    <name type="scientific">Tritrichomonas foetus</name>
    <dbReference type="NCBI Taxonomy" id="1144522"/>
    <lineage>
        <taxon>Eukaryota</taxon>
        <taxon>Metamonada</taxon>
        <taxon>Parabasalia</taxon>
        <taxon>Tritrichomonadida</taxon>
        <taxon>Tritrichomonadidae</taxon>
        <taxon>Tritrichomonas</taxon>
    </lineage>
</organism>
<dbReference type="VEuPathDB" id="TrichDB:TRFO_17252"/>
<protein>
    <submittedName>
        <fullName evidence="1">Uncharacterized protein</fullName>
    </submittedName>
</protein>
<proteinExistence type="predicted"/>
<dbReference type="AlphaFoldDB" id="A0A1J4KNA1"/>
<name>A0A1J4KNA1_9EUKA</name>
<gene>
    <name evidence="1" type="ORF">TRFO_17252</name>
</gene>
<dbReference type="GeneID" id="94834178"/>
<dbReference type="EMBL" id="MLAK01000555">
    <property type="protein sequence ID" value="OHT12791.1"/>
    <property type="molecule type" value="Genomic_DNA"/>
</dbReference>